<reference evidence="1" key="1">
    <citation type="submission" date="2023-03" db="EMBL/GenBank/DDBJ databases">
        <title>Massive genome expansion in bonnet fungi (Mycena s.s.) driven by repeated elements and novel gene families across ecological guilds.</title>
        <authorList>
            <consortium name="Lawrence Berkeley National Laboratory"/>
            <person name="Harder C.B."/>
            <person name="Miyauchi S."/>
            <person name="Viragh M."/>
            <person name="Kuo A."/>
            <person name="Thoen E."/>
            <person name="Andreopoulos B."/>
            <person name="Lu D."/>
            <person name="Skrede I."/>
            <person name="Drula E."/>
            <person name="Henrissat B."/>
            <person name="Morin E."/>
            <person name="Kohler A."/>
            <person name="Barry K."/>
            <person name="LaButti K."/>
            <person name="Morin E."/>
            <person name="Salamov A."/>
            <person name="Lipzen A."/>
            <person name="Mereny Z."/>
            <person name="Hegedus B."/>
            <person name="Baldrian P."/>
            <person name="Stursova M."/>
            <person name="Weitz H."/>
            <person name="Taylor A."/>
            <person name="Grigoriev I.V."/>
            <person name="Nagy L.G."/>
            <person name="Martin F."/>
            <person name="Kauserud H."/>
        </authorList>
    </citation>
    <scope>NUCLEOTIDE SEQUENCE</scope>
    <source>
        <strain evidence="1">CBHHK067</strain>
    </source>
</reference>
<accession>A0AAD7M7C4</accession>
<dbReference type="EMBL" id="JARKIE010000010">
    <property type="protein sequence ID" value="KAJ7704469.1"/>
    <property type="molecule type" value="Genomic_DNA"/>
</dbReference>
<comment type="caution">
    <text evidence="1">The sequence shown here is derived from an EMBL/GenBank/DDBJ whole genome shotgun (WGS) entry which is preliminary data.</text>
</comment>
<sequence>MKTLPLRLLQVQAVRSKSGNCARHFQHNICWFRNGYLAGFAEFLTSRSRPDLLNTSPARKMIPLRPYRHVRKWLMVRPNKHSPFLPPATTVVSYHTHARFSPLGTNLIAHGPHSPAFGLRSFPPPSMTPSCTTAVLTSSFSDAALYSPPSAPVHIFPSSPGKRMKTCTSYRITSCQSRSVLDAALRQDYDNHDSPTPTLFSMPPSVETPRDNAYPTFLLTPSSIEPATSTRLFPLPLDAALR</sequence>
<evidence type="ECO:0000313" key="2">
    <source>
        <dbReference type="Proteomes" id="UP001221757"/>
    </source>
</evidence>
<dbReference type="Proteomes" id="UP001221757">
    <property type="component" value="Unassembled WGS sequence"/>
</dbReference>
<gene>
    <name evidence="1" type="ORF">B0H17DRAFT_1175610</name>
</gene>
<organism evidence="1 2">
    <name type="scientific">Mycena rosella</name>
    <name type="common">Pink bonnet</name>
    <name type="synonym">Agaricus rosellus</name>
    <dbReference type="NCBI Taxonomy" id="1033263"/>
    <lineage>
        <taxon>Eukaryota</taxon>
        <taxon>Fungi</taxon>
        <taxon>Dikarya</taxon>
        <taxon>Basidiomycota</taxon>
        <taxon>Agaricomycotina</taxon>
        <taxon>Agaricomycetes</taxon>
        <taxon>Agaricomycetidae</taxon>
        <taxon>Agaricales</taxon>
        <taxon>Marasmiineae</taxon>
        <taxon>Mycenaceae</taxon>
        <taxon>Mycena</taxon>
    </lineage>
</organism>
<proteinExistence type="predicted"/>
<dbReference type="AlphaFoldDB" id="A0AAD7M7C4"/>
<evidence type="ECO:0000313" key="1">
    <source>
        <dbReference type="EMBL" id="KAJ7704469.1"/>
    </source>
</evidence>
<keyword evidence="2" id="KW-1185">Reference proteome</keyword>
<protein>
    <submittedName>
        <fullName evidence="1">Uncharacterized protein</fullName>
    </submittedName>
</protein>
<name>A0AAD7M7C4_MYCRO</name>